<dbReference type="Proteomes" id="UP000230447">
    <property type="component" value="Unassembled WGS sequence"/>
</dbReference>
<dbReference type="PANTHER" id="PTHR33164">
    <property type="entry name" value="TRANSCRIPTIONAL REGULATOR, MARR FAMILY"/>
    <property type="match status" value="1"/>
</dbReference>
<feature type="domain" description="HTH marR-type" evidence="1">
    <location>
        <begin position="8"/>
        <end position="142"/>
    </location>
</feature>
<dbReference type="InterPro" id="IPR039422">
    <property type="entry name" value="MarR/SlyA-like"/>
</dbReference>
<reference evidence="2 3" key="1">
    <citation type="submission" date="2017-09" db="EMBL/GenBank/DDBJ databases">
        <title>Depth-based differentiation of microbial function through sediment-hosted aquifers and enrichment of novel symbionts in the deep terrestrial subsurface.</title>
        <authorList>
            <person name="Probst A.J."/>
            <person name="Ladd B."/>
            <person name="Jarett J.K."/>
            <person name="Geller-Mcgrath D.E."/>
            <person name="Sieber C.M."/>
            <person name="Emerson J.B."/>
            <person name="Anantharaman K."/>
            <person name="Thomas B.C."/>
            <person name="Malmstrom R."/>
            <person name="Stieglmeier M."/>
            <person name="Klingl A."/>
            <person name="Woyke T."/>
            <person name="Ryan C.M."/>
            <person name="Banfield J.F."/>
        </authorList>
    </citation>
    <scope>NUCLEOTIDE SEQUENCE [LARGE SCALE GENOMIC DNA]</scope>
    <source>
        <strain evidence="2">CG23_combo_of_CG06-09_8_20_14_all_37_87_8</strain>
    </source>
</reference>
<dbReference type="PANTHER" id="PTHR33164:SF101">
    <property type="entry name" value="TRANSCRIPTIONAL REPRESSOR MPRA"/>
    <property type="match status" value="1"/>
</dbReference>
<proteinExistence type="predicted"/>
<sequence length="168" mass="19120">MNNLEQKTKHTLELLPKIARNLQIAPLIDKVKPGLTTSQLMVLLILKDMKNVAMPIGKLAQELAVSFPSISGIIDRLHRDKLIERSRSRQDRRLVLVKLTDTGKELVEKLLKDFEKLLFNVLENISEAEQETIIKAIQRVFEFSIALSKNAYNKNSCLSGTVKNQKNE</sequence>
<dbReference type="InterPro" id="IPR036390">
    <property type="entry name" value="WH_DNA-bd_sf"/>
</dbReference>
<evidence type="ECO:0000313" key="2">
    <source>
        <dbReference type="EMBL" id="PIP31378.1"/>
    </source>
</evidence>
<evidence type="ECO:0000259" key="1">
    <source>
        <dbReference type="PROSITE" id="PS50995"/>
    </source>
</evidence>
<dbReference type="SMART" id="SM00347">
    <property type="entry name" value="HTH_MARR"/>
    <property type="match status" value="1"/>
</dbReference>
<name>A0A2G9ZGB3_9BACT</name>
<dbReference type="AlphaFoldDB" id="A0A2G9ZGB3"/>
<evidence type="ECO:0000313" key="3">
    <source>
        <dbReference type="Proteomes" id="UP000230447"/>
    </source>
</evidence>
<dbReference type="Pfam" id="PF01047">
    <property type="entry name" value="MarR"/>
    <property type="match status" value="1"/>
</dbReference>
<dbReference type="InterPro" id="IPR036388">
    <property type="entry name" value="WH-like_DNA-bd_sf"/>
</dbReference>
<comment type="caution">
    <text evidence="2">The sequence shown here is derived from an EMBL/GenBank/DDBJ whole genome shotgun (WGS) entry which is preliminary data.</text>
</comment>
<organism evidence="2 3">
    <name type="scientific">bacterium (Candidatus Gribaldobacteria) CG23_combo_of_CG06-09_8_20_14_all_37_87_8</name>
    <dbReference type="NCBI Taxonomy" id="2014278"/>
    <lineage>
        <taxon>Bacteria</taxon>
        <taxon>Candidatus Gribaldobacteria</taxon>
    </lineage>
</organism>
<dbReference type="SUPFAM" id="SSF46785">
    <property type="entry name" value="Winged helix' DNA-binding domain"/>
    <property type="match status" value="1"/>
</dbReference>
<dbReference type="Gene3D" id="1.10.10.10">
    <property type="entry name" value="Winged helix-like DNA-binding domain superfamily/Winged helix DNA-binding domain"/>
    <property type="match status" value="1"/>
</dbReference>
<dbReference type="PROSITE" id="PS50995">
    <property type="entry name" value="HTH_MARR_2"/>
    <property type="match status" value="1"/>
</dbReference>
<protein>
    <recommendedName>
        <fullName evidence="1">HTH marR-type domain-containing protein</fullName>
    </recommendedName>
</protein>
<dbReference type="InterPro" id="IPR000835">
    <property type="entry name" value="HTH_MarR-typ"/>
</dbReference>
<dbReference type="EMBL" id="PCSB01000083">
    <property type="protein sequence ID" value="PIP31378.1"/>
    <property type="molecule type" value="Genomic_DNA"/>
</dbReference>
<dbReference type="GO" id="GO:0006950">
    <property type="term" value="P:response to stress"/>
    <property type="evidence" value="ECO:0007669"/>
    <property type="project" value="TreeGrafter"/>
</dbReference>
<accession>A0A2G9ZGB3</accession>
<dbReference type="GO" id="GO:0003700">
    <property type="term" value="F:DNA-binding transcription factor activity"/>
    <property type="evidence" value="ECO:0007669"/>
    <property type="project" value="InterPro"/>
</dbReference>
<gene>
    <name evidence="2" type="ORF">COX24_03910</name>
</gene>
<dbReference type="PRINTS" id="PR00598">
    <property type="entry name" value="HTHMARR"/>
</dbReference>